<gene>
    <name evidence="2" type="primary">Dana\GF23101</name>
    <name evidence="2" type="synonym">dana_GLEANR_766</name>
    <name evidence="2" type="ORF">GF23101</name>
</gene>
<evidence type="ECO:0000313" key="3">
    <source>
        <dbReference type="Proteomes" id="UP000007801"/>
    </source>
</evidence>
<dbReference type="STRING" id="7217.B3MV67"/>
<dbReference type="AlphaFoldDB" id="B3MV67"/>
<feature type="signal peptide" evidence="1">
    <location>
        <begin position="1"/>
        <end position="19"/>
    </location>
</feature>
<dbReference type="PhylomeDB" id="B3MV67"/>
<dbReference type="OMA" id="PYDPFVI"/>
<dbReference type="SMR" id="B3MV67"/>
<dbReference type="OrthoDB" id="8196554at2759"/>
<dbReference type="PANTHER" id="PTHR11008:SF18">
    <property type="entry name" value="BCDNA.GH05536-RELATED"/>
    <property type="match status" value="1"/>
</dbReference>
<keyword evidence="3" id="KW-1185">Reference proteome</keyword>
<dbReference type="KEGG" id="dan:6505747"/>
<accession>B3MV67</accession>
<dbReference type="GO" id="GO:0005615">
    <property type="term" value="C:extracellular space"/>
    <property type="evidence" value="ECO:0007669"/>
    <property type="project" value="TreeGrafter"/>
</dbReference>
<protein>
    <recommendedName>
        <fullName evidence="4">Circadian clock-controlled protein</fullName>
    </recommendedName>
</protein>
<dbReference type="FunCoup" id="B3MV67">
    <property type="interactions" value="71"/>
</dbReference>
<keyword evidence="1" id="KW-0732">Signal</keyword>
<dbReference type="InterPro" id="IPR010562">
    <property type="entry name" value="Haemolymph_juvenile_hormone-bd"/>
</dbReference>
<dbReference type="InterPro" id="IPR038606">
    <property type="entry name" value="To_sf"/>
</dbReference>
<dbReference type="SMART" id="SM00700">
    <property type="entry name" value="JHBP"/>
    <property type="match status" value="1"/>
</dbReference>
<dbReference type="Gene3D" id="3.15.10.30">
    <property type="entry name" value="Haemolymph juvenile hormone binding protein"/>
    <property type="match status" value="1"/>
</dbReference>
<dbReference type="GeneID" id="6505747"/>
<name>B3MV67_DROAN</name>
<evidence type="ECO:0008006" key="4">
    <source>
        <dbReference type="Google" id="ProtNLM"/>
    </source>
</evidence>
<organism evidence="2 3">
    <name type="scientific">Drosophila ananassae</name>
    <name type="common">Fruit fly</name>
    <dbReference type="NCBI Taxonomy" id="7217"/>
    <lineage>
        <taxon>Eukaryota</taxon>
        <taxon>Metazoa</taxon>
        <taxon>Ecdysozoa</taxon>
        <taxon>Arthropoda</taxon>
        <taxon>Hexapoda</taxon>
        <taxon>Insecta</taxon>
        <taxon>Pterygota</taxon>
        <taxon>Neoptera</taxon>
        <taxon>Endopterygota</taxon>
        <taxon>Diptera</taxon>
        <taxon>Brachycera</taxon>
        <taxon>Muscomorpha</taxon>
        <taxon>Ephydroidea</taxon>
        <taxon>Drosophilidae</taxon>
        <taxon>Drosophila</taxon>
        <taxon>Sophophora</taxon>
    </lineage>
</organism>
<dbReference type="CTD" id="34729"/>
<dbReference type="HOGENOM" id="CLU_069908_2_0_1"/>
<dbReference type="Proteomes" id="UP000007801">
    <property type="component" value="Unassembled WGS sequence"/>
</dbReference>
<feature type="chain" id="PRO_5002790864" description="Circadian clock-controlled protein" evidence="1">
    <location>
        <begin position="20"/>
        <end position="255"/>
    </location>
</feature>
<dbReference type="PANTHER" id="PTHR11008">
    <property type="entry name" value="PROTEIN TAKEOUT-LIKE PROTEIN"/>
    <property type="match status" value="1"/>
</dbReference>
<dbReference type="eggNOG" id="ENOG502S5NE">
    <property type="taxonomic scope" value="Eukaryota"/>
</dbReference>
<proteinExistence type="predicted"/>
<dbReference type="EMBL" id="CH902624">
    <property type="protein sequence ID" value="EDV33132.1"/>
    <property type="molecule type" value="Genomic_DNA"/>
</dbReference>
<dbReference type="InParanoid" id="B3MV67"/>
<dbReference type="Pfam" id="PF06585">
    <property type="entry name" value="JHBP"/>
    <property type="match status" value="1"/>
</dbReference>
<sequence length="255" mass="29174">MHYTIAVLCLLVSFHCCFSVPASPRDYKLFADLPKCSTEEDQLSDCVKHIFNTLTPRLKDGNEELKIPPYEPLVLNRTSFQYSSGNVNGRITMRNAKLSGFSTNVAKEVNVKLKDGKVKLRMVTFMPKLNIAGHYKADLQVNQLQLKPKGEFNVTLTNVEATTITDGEVYEKDGHRFFRMKNIDSNPKIGDLHIKANGIFQDPELDQIALNVANQYWRDIYGIMLPETRQYWQPLLLRMFNEALELVPIDGFLKD</sequence>
<evidence type="ECO:0000256" key="1">
    <source>
        <dbReference type="SAM" id="SignalP"/>
    </source>
</evidence>
<reference evidence="2 3" key="1">
    <citation type="journal article" date="2007" name="Nature">
        <title>Evolution of genes and genomes on the Drosophila phylogeny.</title>
        <authorList>
            <consortium name="Drosophila 12 Genomes Consortium"/>
            <person name="Clark A.G."/>
            <person name="Eisen M.B."/>
            <person name="Smith D.R."/>
            <person name="Bergman C.M."/>
            <person name="Oliver B."/>
            <person name="Markow T.A."/>
            <person name="Kaufman T.C."/>
            <person name="Kellis M."/>
            <person name="Gelbart W."/>
            <person name="Iyer V.N."/>
            <person name="Pollard D.A."/>
            <person name="Sackton T.B."/>
            <person name="Larracuente A.M."/>
            <person name="Singh N.D."/>
            <person name="Abad J.P."/>
            <person name="Abt D.N."/>
            <person name="Adryan B."/>
            <person name="Aguade M."/>
            <person name="Akashi H."/>
            <person name="Anderson W.W."/>
            <person name="Aquadro C.F."/>
            <person name="Ardell D.H."/>
            <person name="Arguello R."/>
            <person name="Artieri C.G."/>
            <person name="Barbash D.A."/>
            <person name="Barker D."/>
            <person name="Barsanti P."/>
            <person name="Batterham P."/>
            <person name="Batzoglou S."/>
            <person name="Begun D."/>
            <person name="Bhutkar A."/>
            <person name="Blanco E."/>
            <person name="Bosak S.A."/>
            <person name="Bradley R.K."/>
            <person name="Brand A.D."/>
            <person name="Brent M.R."/>
            <person name="Brooks A.N."/>
            <person name="Brown R.H."/>
            <person name="Butlin R.K."/>
            <person name="Caggese C."/>
            <person name="Calvi B.R."/>
            <person name="Bernardo de Carvalho A."/>
            <person name="Caspi A."/>
            <person name="Castrezana S."/>
            <person name="Celniker S.E."/>
            <person name="Chang J.L."/>
            <person name="Chapple C."/>
            <person name="Chatterji S."/>
            <person name="Chinwalla A."/>
            <person name="Civetta A."/>
            <person name="Clifton S.W."/>
            <person name="Comeron J.M."/>
            <person name="Costello J.C."/>
            <person name="Coyne J.A."/>
            <person name="Daub J."/>
            <person name="David R.G."/>
            <person name="Delcher A.L."/>
            <person name="Delehaunty K."/>
            <person name="Do C.B."/>
            <person name="Ebling H."/>
            <person name="Edwards K."/>
            <person name="Eickbush T."/>
            <person name="Evans J.D."/>
            <person name="Filipski A."/>
            <person name="Findeiss S."/>
            <person name="Freyhult E."/>
            <person name="Fulton L."/>
            <person name="Fulton R."/>
            <person name="Garcia A.C."/>
            <person name="Gardiner A."/>
            <person name="Garfield D.A."/>
            <person name="Garvin B.E."/>
            <person name="Gibson G."/>
            <person name="Gilbert D."/>
            <person name="Gnerre S."/>
            <person name="Godfrey J."/>
            <person name="Good R."/>
            <person name="Gotea V."/>
            <person name="Gravely B."/>
            <person name="Greenberg A.J."/>
            <person name="Griffiths-Jones S."/>
            <person name="Gross S."/>
            <person name="Guigo R."/>
            <person name="Gustafson E.A."/>
            <person name="Haerty W."/>
            <person name="Hahn M.W."/>
            <person name="Halligan D.L."/>
            <person name="Halpern A.L."/>
            <person name="Halter G.M."/>
            <person name="Han M.V."/>
            <person name="Heger A."/>
            <person name="Hillier L."/>
            <person name="Hinrichs A.S."/>
            <person name="Holmes I."/>
            <person name="Hoskins R.A."/>
            <person name="Hubisz M.J."/>
            <person name="Hultmark D."/>
            <person name="Huntley M.A."/>
            <person name="Jaffe D.B."/>
            <person name="Jagadeeshan S."/>
            <person name="Jeck W.R."/>
            <person name="Johnson J."/>
            <person name="Jones C.D."/>
            <person name="Jordan W.C."/>
            <person name="Karpen G.H."/>
            <person name="Kataoka E."/>
            <person name="Keightley P.D."/>
            <person name="Kheradpour P."/>
            <person name="Kirkness E.F."/>
            <person name="Koerich L.B."/>
            <person name="Kristiansen K."/>
            <person name="Kudrna D."/>
            <person name="Kulathinal R.J."/>
            <person name="Kumar S."/>
            <person name="Kwok R."/>
            <person name="Lander E."/>
            <person name="Langley C.H."/>
            <person name="Lapoint R."/>
            <person name="Lazzaro B.P."/>
            <person name="Lee S.J."/>
            <person name="Levesque L."/>
            <person name="Li R."/>
            <person name="Lin C.F."/>
            <person name="Lin M.F."/>
            <person name="Lindblad-Toh K."/>
            <person name="Llopart A."/>
            <person name="Long M."/>
            <person name="Low L."/>
            <person name="Lozovsky E."/>
            <person name="Lu J."/>
            <person name="Luo M."/>
            <person name="Machado C.A."/>
            <person name="Makalowski W."/>
            <person name="Marzo M."/>
            <person name="Matsuda M."/>
            <person name="Matzkin L."/>
            <person name="McAllister B."/>
            <person name="McBride C.S."/>
            <person name="McKernan B."/>
            <person name="McKernan K."/>
            <person name="Mendez-Lago M."/>
            <person name="Minx P."/>
            <person name="Mollenhauer M.U."/>
            <person name="Montooth K."/>
            <person name="Mount S.M."/>
            <person name="Mu X."/>
            <person name="Myers E."/>
            <person name="Negre B."/>
            <person name="Newfeld S."/>
            <person name="Nielsen R."/>
            <person name="Noor M.A."/>
            <person name="O'Grady P."/>
            <person name="Pachter L."/>
            <person name="Papaceit M."/>
            <person name="Parisi M.J."/>
            <person name="Parisi M."/>
            <person name="Parts L."/>
            <person name="Pedersen J.S."/>
            <person name="Pesole G."/>
            <person name="Phillippy A.M."/>
            <person name="Ponting C.P."/>
            <person name="Pop M."/>
            <person name="Porcelli D."/>
            <person name="Powell J.R."/>
            <person name="Prohaska S."/>
            <person name="Pruitt K."/>
            <person name="Puig M."/>
            <person name="Quesneville H."/>
            <person name="Ram K.R."/>
            <person name="Rand D."/>
            <person name="Rasmussen M.D."/>
            <person name="Reed L.K."/>
            <person name="Reenan R."/>
            <person name="Reily A."/>
            <person name="Remington K.A."/>
            <person name="Rieger T.T."/>
            <person name="Ritchie M.G."/>
            <person name="Robin C."/>
            <person name="Rogers Y.H."/>
            <person name="Rohde C."/>
            <person name="Rozas J."/>
            <person name="Rubenfield M.J."/>
            <person name="Ruiz A."/>
            <person name="Russo S."/>
            <person name="Salzberg S.L."/>
            <person name="Sanchez-Gracia A."/>
            <person name="Saranga D.J."/>
            <person name="Sato H."/>
            <person name="Schaeffer S.W."/>
            <person name="Schatz M.C."/>
            <person name="Schlenke T."/>
            <person name="Schwartz R."/>
            <person name="Segarra C."/>
            <person name="Singh R.S."/>
            <person name="Sirot L."/>
            <person name="Sirota M."/>
            <person name="Sisneros N.B."/>
            <person name="Smith C.D."/>
            <person name="Smith T.F."/>
            <person name="Spieth J."/>
            <person name="Stage D.E."/>
            <person name="Stark A."/>
            <person name="Stephan W."/>
            <person name="Strausberg R.L."/>
            <person name="Strempel S."/>
            <person name="Sturgill D."/>
            <person name="Sutton G."/>
            <person name="Sutton G.G."/>
            <person name="Tao W."/>
            <person name="Teichmann S."/>
            <person name="Tobari Y.N."/>
            <person name="Tomimura Y."/>
            <person name="Tsolas J.M."/>
            <person name="Valente V.L."/>
            <person name="Venter E."/>
            <person name="Venter J.C."/>
            <person name="Vicario S."/>
            <person name="Vieira F.G."/>
            <person name="Vilella A.J."/>
            <person name="Villasante A."/>
            <person name="Walenz B."/>
            <person name="Wang J."/>
            <person name="Wasserman M."/>
            <person name="Watts T."/>
            <person name="Wilson D."/>
            <person name="Wilson R.K."/>
            <person name="Wing R.A."/>
            <person name="Wolfner M.F."/>
            <person name="Wong A."/>
            <person name="Wong G.K."/>
            <person name="Wu C.I."/>
            <person name="Wu G."/>
            <person name="Yamamoto D."/>
            <person name="Yang H.P."/>
            <person name="Yang S.P."/>
            <person name="Yorke J.A."/>
            <person name="Yoshida K."/>
            <person name="Zdobnov E."/>
            <person name="Zhang P."/>
            <person name="Zhang Y."/>
            <person name="Zimin A.V."/>
            <person name="Baldwin J."/>
            <person name="Abdouelleil A."/>
            <person name="Abdulkadir J."/>
            <person name="Abebe A."/>
            <person name="Abera B."/>
            <person name="Abreu J."/>
            <person name="Acer S.C."/>
            <person name="Aftuck L."/>
            <person name="Alexander A."/>
            <person name="An P."/>
            <person name="Anderson E."/>
            <person name="Anderson S."/>
            <person name="Arachi H."/>
            <person name="Azer M."/>
            <person name="Bachantsang P."/>
            <person name="Barry A."/>
            <person name="Bayul T."/>
            <person name="Berlin A."/>
            <person name="Bessette D."/>
            <person name="Bloom T."/>
            <person name="Blye J."/>
            <person name="Boguslavskiy L."/>
            <person name="Bonnet C."/>
            <person name="Boukhgalter B."/>
            <person name="Bourzgui I."/>
            <person name="Brown A."/>
            <person name="Cahill P."/>
            <person name="Channer S."/>
            <person name="Cheshatsang Y."/>
            <person name="Chuda L."/>
            <person name="Citroen M."/>
            <person name="Collymore A."/>
            <person name="Cooke P."/>
            <person name="Costello M."/>
            <person name="D'Aco K."/>
            <person name="Daza R."/>
            <person name="De Haan G."/>
            <person name="DeGray S."/>
            <person name="DeMaso C."/>
            <person name="Dhargay N."/>
            <person name="Dooley K."/>
            <person name="Dooley E."/>
            <person name="Doricent M."/>
            <person name="Dorje P."/>
            <person name="Dorjee K."/>
            <person name="Dupes A."/>
            <person name="Elong R."/>
            <person name="Falk J."/>
            <person name="Farina A."/>
            <person name="Faro S."/>
            <person name="Ferguson D."/>
            <person name="Fisher S."/>
            <person name="Foley C.D."/>
            <person name="Franke A."/>
            <person name="Friedrich D."/>
            <person name="Gadbois L."/>
            <person name="Gearin G."/>
            <person name="Gearin C.R."/>
            <person name="Giannoukos G."/>
            <person name="Goode T."/>
            <person name="Graham J."/>
            <person name="Grandbois E."/>
            <person name="Grewal S."/>
            <person name="Gyaltsen K."/>
            <person name="Hafez N."/>
            <person name="Hagos B."/>
            <person name="Hall J."/>
            <person name="Henson C."/>
            <person name="Hollinger A."/>
            <person name="Honan T."/>
            <person name="Huard M.D."/>
            <person name="Hughes L."/>
            <person name="Hurhula B."/>
            <person name="Husby M.E."/>
            <person name="Kamat A."/>
            <person name="Kanga B."/>
            <person name="Kashin S."/>
            <person name="Khazanovich D."/>
            <person name="Kisner P."/>
            <person name="Lance K."/>
            <person name="Lara M."/>
            <person name="Lee W."/>
            <person name="Lennon N."/>
            <person name="Letendre F."/>
            <person name="LeVine R."/>
            <person name="Lipovsky A."/>
            <person name="Liu X."/>
            <person name="Liu J."/>
            <person name="Liu S."/>
            <person name="Lokyitsang T."/>
            <person name="Lokyitsang Y."/>
            <person name="Lubonja R."/>
            <person name="Lui A."/>
            <person name="MacDonald P."/>
            <person name="Magnisalis V."/>
            <person name="Maru K."/>
            <person name="Matthews C."/>
            <person name="McCusker W."/>
            <person name="McDonough S."/>
            <person name="Mehta T."/>
            <person name="Meldrim J."/>
            <person name="Meneus L."/>
            <person name="Mihai O."/>
            <person name="Mihalev A."/>
            <person name="Mihova T."/>
            <person name="Mittelman R."/>
            <person name="Mlenga V."/>
            <person name="Montmayeur A."/>
            <person name="Mulrain L."/>
            <person name="Navidi A."/>
            <person name="Naylor J."/>
            <person name="Negash T."/>
            <person name="Nguyen T."/>
            <person name="Nguyen N."/>
            <person name="Nicol R."/>
            <person name="Norbu C."/>
            <person name="Norbu N."/>
            <person name="Novod N."/>
            <person name="O'Neill B."/>
            <person name="Osman S."/>
            <person name="Markiewicz E."/>
            <person name="Oyono O.L."/>
            <person name="Patti C."/>
            <person name="Phunkhang P."/>
            <person name="Pierre F."/>
            <person name="Priest M."/>
            <person name="Raghuraman S."/>
            <person name="Rege F."/>
            <person name="Reyes R."/>
            <person name="Rise C."/>
            <person name="Rogov P."/>
            <person name="Ross K."/>
            <person name="Ryan E."/>
            <person name="Settipalli S."/>
            <person name="Shea T."/>
            <person name="Sherpa N."/>
            <person name="Shi L."/>
            <person name="Shih D."/>
            <person name="Sparrow T."/>
            <person name="Spaulding J."/>
            <person name="Stalker J."/>
            <person name="Stange-Thomann N."/>
            <person name="Stavropoulos S."/>
            <person name="Stone C."/>
            <person name="Strader C."/>
            <person name="Tesfaye S."/>
            <person name="Thomson T."/>
            <person name="Thoulutsang Y."/>
            <person name="Thoulutsang D."/>
            <person name="Topham K."/>
            <person name="Topping I."/>
            <person name="Tsamla T."/>
            <person name="Vassiliev H."/>
            <person name="Vo A."/>
            <person name="Wangchuk T."/>
            <person name="Wangdi T."/>
            <person name="Weiand M."/>
            <person name="Wilkinson J."/>
            <person name="Wilson A."/>
            <person name="Yadav S."/>
            <person name="Young G."/>
            <person name="Yu Q."/>
            <person name="Zembek L."/>
            <person name="Zhong D."/>
            <person name="Zimmer A."/>
            <person name="Zwirko Z."/>
            <person name="Jaffe D.B."/>
            <person name="Alvarez P."/>
            <person name="Brockman W."/>
            <person name="Butler J."/>
            <person name="Chin C."/>
            <person name="Gnerre S."/>
            <person name="Grabherr M."/>
            <person name="Kleber M."/>
            <person name="Mauceli E."/>
            <person name="MacCallum I."/>
        </authorList>
    </citation>
    <scope>NUCLEOTIDE SEQUENCE [LARGE SCALE GENOMIC DNA]</scope>
    <source>
        <strain evidence="3">Tucson 14024-0371.13</strain>
    </source>
</reference>
<evidence type="ECO:0000313" key="2">
    <source>
        <dbReference type="EMBL" id="EDV33132.1"/>
    </source>
</evidence>